<evidence type="ECO:0000313" key="1">
    <source>
        <dbReference type="EMBL" id="SCB85059.1"/>
    </source>
</evidence>
<accession>A0A1C3ZRQ3</accession>
<dbReference type="Proteomes" id="UP000199268">
    <property type="component" value="Unassembled WGS sequence"/>
</dbReference>
<sequence length="189" mass="21806">MKFAIIDGMLAQRQQLDVVVVANWLSNQVNKVIVLTDFMMFGYAKQLYQALQDNDDTWQFVQKESIVMMHKEKTFRSLERQLIGNGTLHIFDFSQMTVVVPYVDRKSSEHFSNQIEQISDYLYGQMKPMCLLPPQHIVEHLVTKGWRYANAQTNLGPITLTDATTTSKVNKIVYHNQPLPNSILLTLLN</sequence>
<dbReference type="AlphaFoldDB" id="A0A1C3ZRQ3"/>
<gene>
    <name evidence="1" type="ORF">GA0061074_102167</name>
</gene>
<dbReference type="RefSeq" id="WP_092461708.1">
    <property type="nucleotide sequence ID" value="NZ_BJEE01000001.1"/>
</dbReference>
<keyword evidence="2" id="KW-1185">Reference proteome</keyword>
<protein>
    <submittedName>
        <fullName evidence="1">Uncharacterized protein</fullName>
    </submittedName>
</protein>
<dbReference type="OrthoDB" id="2148594at2"/>
<proteinExistence type="predicted"/>
<evidence type="ECO:0000313" key="2">
    <source>
        <dbReference type="Proteomes" id="UP000199268"/>
    </source>
</evidence>
<dbReference type="STRING" id="1505725.GA0061074_102167"/>
<dbReference type="EMBL" id="FMAO01000002">
    <property type="protein sequence ID" value="SCB85059.1"/>
    <property type="molecule type" value="Genomic_DNA"/>
</dbReference>
<organism evidence="1 2">
    <name type="scientific">Weissella bombi</name>
    <dbReference type="NCBI Taxonomy" id="1505725"/>
    <lineage>
        <taxon>Bacteria</taxon>
        <taxon>Bacillati</taxon>
        <taxon>Bacillota</taxon>
        <taxon>Bacilli</taxon>
        <taxon>Lactobacillales</taxon>
        <taxon>Lactobacillaceae</taxon>
        <taxon>Weissella</taxon>
    </lineage>
</organism>
<reference evidence="2" key="1">
    <citation type="submission" date="2016-08" db="EMBL/GenBank/DDBJ databases">
        <authorList>
            <person name="Varghese N."/>
            <person name="Submissions Spin"/>
        </authorList>
    </citation>
    <scope>NUCLEOTIDE SEQUENCE [LARGE SCALE GENOMIC DNA]</scope>
    <source>
        <strain evidence="2">R-53094</strain>
    </source>
</reference>
<name>A0A1C3ZRQ3_9LACO</name>